<proteinExistence type="predicted"/>
<evidence type="ECO:0000313" key="6">
    <source>
        <dbReference type="Proteomes" id="UP000470082"/>
    </source>
</evidence>
<dbReference type="GO" id="GO:0016887">
    <property type="term" value="F:ATP hydrolysis activity"/>
    <property type="evidence" value="ECO:0007669"/>
    <property type="project" value="InterPro"/>
</dbReference>
<dbReference type="PANTHER" id="PTHR42781">
    <property type="entry name" value="SPERMIDINE/PUTRESCINE IMPORT ATP-BINDING PROTEIN POTA"/>
    <property type="match status" value="1"/>
</dbReference>
<dbReference type="InterPro" id="IPR027417">
    <property type="entry name" value="P-loop_NTPase"/>
</dbReference>
<gene>
    <name evidence="5" type="ORF">FYJ50_09575</name>
</gene>
<organism evidence="5 6">
    <name type="scientific">Floccifex porci</name>
    <dbReference type="NCBI Taxonomy" id="2606629"/>
    <lineage>
        <taxon>Bacteria</taxon>
        <taxon>Bacillati</taxon>
        <taxon>Bacillota</taxon>
        <taxon>Erysipelotrichia</taxon>
        <taxon>Erysipelotrichales</taxon>
        <taxon>Erysipelotrichaceae</taxon>
        <taxon>Floccifex</taxon>
    </lineage>
</organism>
<dbReference type="InterPro" id="IPR017871">
    <property type="entry name" value="ABC_transporter-like_CS"/>
</dbReference>
<dbReference type="GO" id="GO:0005524">
    <property type="term" value="F:ATP binding"/>
    <property type="evidence" value="ECO:0007669"/>
    <property type="project" value="UniProtKB-KW"/>
</dbReference>
<dbReference type="Proteomes" id="UP000470082">
    <property type="component" value="Unassembled WGS sequence"/>
</dbReference>
<name>A0A7X2N5E6_9FIRM</name>
<keyword evidence="3 5" id="KW-0067">ATP-binding</keyword>
<accession>A0A7X2N5E6</accession>
<dbReference type="AlphaFoldDB" id="A0A7X2N5E6"/>
<protein>
    <submittedName>
        <fullName evidence="5">ABC transporter ATP-binding protein</fullName>
    </submittedName>
</protein>
<dbReference type="SMART" id="SM00382">
    <property type="entry name" value="AAA"/>
    <property type="match status" value="1"/>
</dbReference>
<comment type="caution">
    <text evidence="5">The sequence shown here is derived from an EMBL/GenBank/DDBJ whole genome shotgun (WGS) entry which is preliminary data.</text>
</comment>
<keyword evidence="1" id="KW-0813">Transport</keyword>
<dbReference type="InterPro" id="IPR003593">
    <property type="entry name" value="AAA+_ATPase"/>
</dbReference>
<dbReference type="PANTHER" id="PTHR42781:SF4">
    <property type="entry name" value="SPERMIDINE_PUTRESCINE IMPORT ATP-BINDING PROTEIN POTA"/>
    <property type="match status" value="1"/>
</dbReference>
<dbReference type="RefSeq" id="WP_154461435.1">
    <property type="nucleotide sequence ID" value="NZ_JBJEEW010000007.1"/>
</dbReference>
<evidence type="ECO:0000256" key="3">
    <source>
        <dbReference type="ARBA" id="ARBA00022840"/>
    </source>
</evidence>
<dbReference type="Gene3D" id="3.40.50.300">
    <property type="entry name" value="P-loop containing nucleotide triphosphate hydrolases"/>
    <property type="match status" value="1"/>
</dbReference>
<dbReference type="SUPFAM" id="SSF52540">
    <property type="entry name" value="P-loop containing nucleoside triphosphate hydrolases"/>
    <property type="match status" value="1"/>
</dbReference>
<dbReference type="PROSITE" id="PS00211">
    <property type="entry name" value="ABC_TRANSPORTER_1"/>
    <property type="match status" value="1"/>
</dbReference>
<evidence type="ECO:0000259" key="4">
    <source>
        <dbReference type="PROSITE" id="PS50893"/>
    </source>
</evidence>
<evidence type="ECO:0000313" key="5">
    <source>
        <dbReference type="EMBL" id="MSS02333.1"/>
    </source>
</evidence>
<evidence type="ECO:0000256" key="1">
    <source>
        <dbReference type="ARBA" id="ARBA00022448"/>
    </source>
</evidence>
<dbReference type="InterPro" id="IPR050093">
    <property type="entry name" value="ABC_SmlMolc_Importer"/>
</dbReference>
<dbReference type="InterPro" id="IPR003439">
    <property type="entry name" value="ABC_transporter-like_ATP-bd"/>
</dbReference>
<dbReference type="PROSITE" id="PS50893">
    <property type="entry name" value="ABC_TRANSPORTER_2"/>
    <property type="match status" value="1"/>
</dbReference>
<dbReference type="EMBL" id="VUMM01000027">
    <property type="protein sequence ID" value="MSS02333.1"/>
    <property type="molecule type" value="Genomic_DNA"/>
</dbReference>
<reference evidence="5 6" key="1">
    <citation type="submission" date="2019-08" db="EMBL/GenBank/DDBJ databases">
        <title>In-depth cultivation of the pig gut microbiome towards novel bacterial diversity and tailored functional studies.</title>
        <authorList>
            <person name="Wylensek D."/>
            <person name="Hitch T.C.A."/>
            <person name="Clavel T."/>
        </authorList>
    </citation>
    <scope>NUCLEOTIDE SEQUENCE [LARGE SCALE GENOMIC DNA]</scope>
    <source>
        <strain evidence="5 6">LKV-178-WT-2G</strain>
    </source>
</reference>
<keyword evidence="2" id="KW-0547">Nucleotide-binding</keyword>
<evidence type="ECO:0000256" key="2">
    <source>
        <dbReference type="ARBA" id="ARBA00022741"/>
    </source>
</evidence>
<sequence length="195" mass="22485">MIRISNITKSFGDNLLFKNLSFEFNENSRIVIQGKSGSGKTTLLKILCGLESADNGTVEKDEKCKLSYVFQQDCLFDHLTAFQNIVFGISETISKEELWNRVKRISIDTCCQEFLNQKTSTLSGGQRQRVSLARALIQFPDVVLMDEPLSHLDKELKRKMMDSILFLQEKYKFTLIYVTHDDWEAKQLGQQFIQL</sequence>
<dbReference type="Pfam" id="PF00005">
    <property type="entry name" value="ABC_tran"/>
    <property type="match status" value="1"/>
</dbReference>
<feature type="domain" description="ABC transporter" evidence="4">
    <location>
        <begin position="2"/>
        <end position="195"/>
    </location>
</feature>
<keyword evidence="6" id="KW-1185">Reference proteome</keyword>